<keyword evidence="1" id="KW-0472">Membrane</keyword>
<feature type="chain" id="PRO_5045049941" description="MotA/TolQ/ExbB proton channel domain-containing protein" evidence="2">
    <location>
        <begin position="25"/>
        <end position="194"/>
    </location>
</feature>
<evidence type="ECO:0000256" key="1">
    <source>
        <dbReference type="SAM" id="Phobius"/>
    </source>
</evidence>
<dbReference type="EMBL" id="JAHSTS010000001">
    <property type="protein sequence ID" value="MBV4458026.1"/>
    <property type="molecule type" value="Genomic_DNA"/>
</dbReference>
<protein>
    <recommendedName>
        <fullName evidence="5">MotA/TolQ/ExbB proton channel domain-containing protein</fullName>
    </recommendedName>
</protein>
<dbReference type="Proteomes" id="UP000765224">
    <property type="component" value="Unassembled WGS sequence"/>
</dbReference>
<feature type="transmembrane region" description="Helical" evidence="1">
    <location>
        <begin position="99"/>
        <end position="119"/>
    </location>
</feature>
<evidence type="ECO:0008006" key="5">
    <source>
        <dbReference type="Google" id="ProtNLM"/>
    </source>
</evidence>
<evidence type="ECO:0000313" key="4">
    <source>
        <dbReference type="Proteomes" id="UP000765224"/>
    </source>
</evidence>
<feature type="signal peptide" evidence="2">
    <location>
        <begin position="1"/>
        <end position="24"/>
    </location>
</feature>
<accession>A0ABS6PC34</accession>
<keyword evidence="1" id="KW-0812">Transmembrane</keyword>
<reference evidence="3 4" key="1">
    <citation type="submission" date="2021-06" db="EMBL/GenBank/DDBJ databases">
        <title>Updating the genus Pseudomonas: Description of 43 new species and partition of the Pseudomonas putida group.</title>
        <authorList>
            <person name="Girard L."/>
            <person name="Lood C."/>
            <person name="Vandamme P."/>
            <person name="Rokni-Zadeh H."/>
            <person name="Van Noort V."/>
            <person name="Hofte M."/>
            <person name="Lavigne R."/>
            <person name="De Mot R."/>
        </authorList>
    </citation>
    <scope>NUCLEOTIDE SEQUENCE [LARGE SCALE GENOMIC DNA]</scope>
    <source>
        <strain evidence="3 4">COR58</strain>
    </source>
</reference>
<keyword evidence="4" id="KW-1185">Reference proteome</keyword>
<comment type="caution">
    <text evidence="3">The sequence shown here is derived from an EMBL/GenBank/DDBJ whole genome shotgun (WGS) entry which is preliminary data.</text>
</comment>
<keyword evidence="1" id="KW-1133">Transmembrane helix</keyword>
<feature type="transmembrane region" description="Helical" evidence="1">
    <location>
        <begin position="140"/>
        <end position="163"/>
    </location>
</feature>
<sequence length="194" mass="21668">MRNKALTFLLLTLAIVLPSGAVSAEDPVAVPATAPTTEQTIIKKMRDEIIDLRKELAIRDTEANKAQVEYTKKYYSYLSDKTDIYIDQFRWQRSASERLLWLVVTVVISGIIFSGVQLWRASSIKDLGGESTIEIEASKIKVTSSVVGLAVLIISIVFFYFFLTEVYTVKIVDMTSAETKPQLPVQNTRQAAGQ</sequence>
<proteinExistence type="predicted"/>
<evidence type="ECO:0000256" key="2">
    <source>
        <dbReference type="SAM" id="SignalP"/>
    </source>
</evidence>
<dbReference type="RefSeq" id="WP_217891642.1">
    <property type="nucleotide sequence ID" value="NZ_JAHSTS010000001.1"/>
</dbReference>
<gene>
    <name evidence="3" type="ORF">KVG96_08715</name>
</gene>
<keyword evidence="2" id="KW-0732">Signal</keyword>
<organism evidence="3 4">
    <name type="scientific">Pseudomonas ekonensis</name>
    <dbReference type="NCBI Taxonomy" id="2842353"/>
    <lineage>
        <taxon>Bacteria</taxon>
        <taxon>Pseudomonadati</taxon>
        <taxon>Pseudomonadota</taxon>
        <taxon>Gammaproteobacteria</taxon>
        <taxon>Pseudomonadales</taxon>
        <taxon>Pseudomonadaceae</taxon>
        <taxon>Pseudomonas</taxon>
    </lineage>
</organism>
<name>A0ABS6PC34_9PSED</name>
<evidence type="ECO:0000313" key="3">
    <source>
        <dbReference type="EMBL" id="MBV4458026.1"/>
    </source>
</evidence>